<comment type="caution">
    <text evidence="3">The sequence shown here is derived from an EMBL/GenBank/DDBJ whole genome shotgun (WGS) entry which is preliminary data.</text>
</comment>
<evidence type="ECO:0000256" key="2">
    <source>
        <dbReference type="SAM" id="SignalP"/>
    </source>
</evidence>
<reference evidence="3 4" key="1">
    <citation type="submission" date="2019-01" db="EMBL/GenBank/DDBJ databases">
        <authorList>
            <person name="Chen W.-M."/>
        </authorList>
    </citation>
    <scope>NUCLEOTIDE SEQUENCE [LARGE SCALE GENOMIC DNA]</scope>
    <source>
        <strain evidence="3 4">CCP-7</strain>
    </source>
</reference>
<dbReference type="RefSeq" id="WP_127740993.1">
    <property type="nucleotide sequence ID" value="NZ_SACN01000001.1"/>
</dbReference>
<feature type="signal peptide" evidence="2">
    <location>
        <begin position="1"/>
        <end position="21"/>
    </location>
</feature>
<accession>A0A437M5F8</accession>
<dbReference type="EMBL" id="SACN01000001">
    <property type="protein sequence ID" value="RVT92909.1"/>
    <property type="molecule type" value="Genomic_DNA"/>
</dbReference>
<feature type="region of interest" description="Disordered" evidence="1">
    <location>
        <begin position="25"/>
        <end position="47"/>
    </location>
</feature>
<evidence type="ECO:0000256" key="1">
    <source>
        <dbReference type="SAM" id="MobiDB-lite"/>
    </source>
</evidence>
<organism evidence="3 4">
    <name type="scientific">Sphingomonas crocodyli</name>
    <dbReference type="NCBI Taxonomy" id="1979270"/>
    <lineage>
        <taxon>Bacteria</taxon>
        <taxon>Pseudomonadati</taxon>
        <taxon>Pseudomonadota</taxon>
        <taxon>Alphaproteobacteria</taxon>
        <taxon>Sphingomonadales</taxon>
        <taxon>Sphingomonadaceae</taxon>
        <taxon>Sphingomonas</taxon>
    </lineage>
</organism>
<feature type="compositionally biased region" description="Polar residues" evidence="1">
    <location>
        <begin position="36"/>
        <end position="47"/>
    </location>
</feature>
<name>A0A437M5F8_9SPHN</name>
<keyword evidence="2" id="KW-0732">Signal</keyword>
<evidence type="ECO:0000313" key="3">
    <source>
        <dbReference type="EMBL" id="RVT92909.1"/>
    </source>
</evidence>
<feature type="chain" id="PRO_5019251621" description="DUF2282 domain-containing protein" evidence="2">
    <location>
        <begin position="22"/>
        <end position="97"/>
    </location>
</feature>
<feature type="compositionally biased region" description="Low complexity" evidence="1">
    <location>
        <begin position="25"/>
        <end position="35"/>
    </location>
</feature>
<protein>
    <recommendedName>
        <fullName evidence="5">DUF2282 domain-containing protein</fullName>
    </recommendedName>
</protein>
<gene>
    <name evidence="3" type="ORF">EOD43_03085</name>
</gene>
<keyword evidence="4" id="KW-1185">Reference proteome</keyword>
<evidence type="ECO:0008006" key="5">
    <source>
        <dbReference type="Google" id="ProtNLM"/>
    </source>
</evidence>
<dbReference type="OrthoDB" id="7281717at2"/>
<evidence type="ECO:0000313" key="4">
    <source>
        <dbReference type="Proteomes" id="UP000282971"/>
    </source>
</evidence>
<proteinExistence type="predicted"/>
<sequence length="97" mass="9901">MKNLLGAAAIMIILAGSPAAAQTAAASKSTSKVTTNNGKVVSSTSTTQKAACRNDKGQFIKCAQVTTTSAMAKVSKDANGKCRYSTGPKKGQFTKCP</sequence>
<dbReference type="AlphaFoldDB" id="A0A437M5F8"/>
<dbReference type="Proteomes" id="UP000282971">
    <property type="component" value="Unassembled WGS sequence"/>
</dbReference>